<name>A0A1H1MW71_9ACTN</name>
<keyword evidence="4" id="KW-1185">Reference proteome</keyword>
<keyword evidence="2" id="KW-0472">Membrane</keyword>
<feature type="compositionally biased region" description="Polar residues" evidence="1">
    <location>
        <begin position="236"/>
        <end position="247"/>
    </location>
</feature>
<proteinExistence type="predicted"/>
<evidence type="ECO:0000313" key="4">
    <source>
        <dbReference type="Proteomes" id="UP000198983"/>
    </source>
</evidence>
<organism evidence="3 4">
    <name type="scientific">Actinopolymorpha singaporensis</name>
    <dbReference type="NCBI Taxonomy" id="117157"/>
    <lineage>
        <taxon>Bacteria</taxon>
        <taxon>Bacillati</taxon>
        <taxon>Actinomycetota</taxon>
        <taxon>Actinomycetes</taxon>
        <taxon>Propionibacteriales</taxon>
        <taxon>Actinopolymorphaceae</taxon>
        <taxon>Actinopolymorpha</taxon>
    </lineage>
</organism>
<dbReference type="RefSeq" id="WP_157728231.1">
    <property type="nucleotide sequence ID" value="NZ_LT629732.1"/>
</dbReference>
<evidence type="ECO:0000256" key="1">
    <source>
        <dbReference type="SAM" id="MobiDB-lite"/>
    </source>
</evidence>
<feature type="region of interest" description="Disordered" evidence="1">
    <location>
        <begin position="206"/>
        <end position="254"/>
    </location>
</feature>
<evidence type="ECO:0000313" key="3">
    <source>
        <dbReference type="EMBL" id="SDR90842.1"/>
    </source>
</evidence>
<dbReference type="OrthoDB" id="3781813at2"/>
<keyword evidence="2" id="KW-0812">Transmembrane</keyword>
<gene>
    <name evidence="3" type="ORF">SAMN04489717_0987</name>
</gene>
<feature type="transmembrane region" description="Helical" evidence="2">
    <location>
        <begin position="15"/>
        <end position="36"/>
    </location>
</feature>
<keyword evidence="2" id="KW-1133">Transmembrane helix</keyword>
<evidence type="ECO:0000256" key="2">
    <source>
        <dbReference type="SAM" id="Phobius"/>
    </source>
</evidence>
<dbReference type="Proteomes" id="UP000198983">
    <property type="component" value="Chromosome I"/>
</dbReference>
<sequence>MTQDIFGLPIEAWDAIGSIATGLGVLAAGFAAAIAARQLRYNKKVEIDKNRPYVVVTFEQGLSHFPHVDILVRNVGAGPAHDVTVKVDPPLQRASEIDDIPIARARYFNDTIPLMPPGYQLRTYFDSMQERKDMGLPERYTFTIEYHDGHGHSWSEKSITDLGLHDDLLFTKTYGLHDLTLAIRGIAKDLKASALAKGEVQATIETRAGRDERRRRQVETLAARRSDFVQRRRNQSDASQTSGAGSDQGDRTSS</sequence>
<feature type="compositionally biased region" description="Basic and acidic residues" evidence="1">
    <location>
        <begin position="207"/>
        <end position="230"/>
    </location>
</feature>
<protein>
    <submittedName>
        <fullName evidence="3">Uncharacterized protein</fullName>
    </submittedName>
</protein>
<accession>A0A1H1MW71</accession>
<dbReference type="AlphaFoldDB" id="A0A1H1MW71"/>
<reference evidence="3 4" key="1">
    <citation type="submission" date="2016-10" db="EMBL/GenBank/DDBJ databases">
        <authorList>
            <person name="de Groot N.N."/>
        </authorList>
    </citation>
    <scope>NUCLEOTIDE SEQUENCE [LARGE SCALE GENOMIC DNA]</scope>
    <source>
        <strain evidence="3 4">DSM 22024</strain>
    </source>
</reference>
<dbReference type="EMBL" id="LT629732">
    <property type="protein sequence ID" value="SDR90842.1"/>
    <property type="molecule type" value="Genomic_DNA"/>
</dbReference>